<dbReference type="InterPro" id="IPR015813">
    <property type="entry name" value="Pyrv/PenolPyrv_kinase-like_dom"/>
</dbReference>
<dbReference type="OrthoDB" id="1773at2759"/>
<dbReference type="InterPro" id="IPR005000">
    <property type="entry name" value="Aldolase/citrate-lyase_domain"/>
</dbReference>
<dbReference type="GO" id="GO:0006107">
    <property type="term" value="P:oxaloacetate metabolic process"/>
    <property type="evidence" value="ECO:0007669"/>
    <property type="project" value="TreeGrafter"/>
</dbReference>
<sequence>MAAAAAARSSAILRRSLLYVPSSSPKMLQKSLGLTSDNITYDLEDSVTPTAKPAARQALREHLTTLGKGAGRPSTIGELAIRINAVSTPYALDDLTALAALPGLDAIVVPKVNSASDLSFVTDALRHLAPERHGSSSSSSSAQSPSKEQQNPIKIIALIESAQSVLNLREICAATPYLSGLIFAAEDFALDLGITRTPSLSEFLYARSAIVTAARAFGLPSAIDLVCTSYKGEQGLARLDEECSGGKSLGFNGKQCIHPSQVETVQRLFAPGEKEVEWAVRVVVADEKAASAGRGAWTLDGAMIDAPVTGKARAVVDKAARCGFDVDALREKWKDQEPE</sequence>
<dbReference type="STRING" id="196109.A0A136JF04"/>
<keyword evidence="2 5" id="KW-0479">Metal-binding</keyword>
<feature type="binding site" evidence="4">
    <location>
        <position position="82"/>
    </location>
    <ligand>
        <name>substrate</name>
    </ligand>
</feature>
<evidence type="ECO:0000256" key="4">
    <source>
        <dbReference type="PIRSR" id="PIRSR015582-1"/>
    </source>
</evidence>
<evidence type="ECO:0000256" key="2">
    <source>
        <dbReference type="ARBA" id="ARBA00022723"/>
    </source>
</evidence>
<feature type="binding site" evidence="5">
    <location>
        <position position="187"/>
    </location>
    <ligand>
        <name>Mg(2+)</name>
        <dbReference type="ChEBI" id="CHEBI:18420"/>
    </ligand>
</feature>
<dbReference type="PANTHER" id="PTHR32308">
    <property type="entry name" value="LYASE BETA SUBUNIT, PUTATIVE (AFU_ORTHOLOGUE AFUA_4G13030)-RELATED"/>
    <property type="match status" value="1"/>
</dbReference>
<dbReference type="GO" id="GO:0016301">
    <property type="term" value="F:kinase activity"/>
    <property type="evidence" value="ECO:0007669"/>
    <property type="project" value="UniProtKB-KW"/>
</dbReference>
<accession>A0A136JF04</accession>
<name>A0A136JF04_9PEZI</name>
<keyword evidence="3 5" id="KW-0460">Magnesium</keyword>
<evidence type="ECO:0000313" key="7">
    <source>
        <dbReference type="EMBL" id="KXJ95724.1"/>
    </source>
</evidence>
<dbReference type="InterPro" id="IPR011206">
    <property type="entry name" value="Citrate_lyase_beta/mcl1/mcl2"/>
</dbReference>
<reference evidence="8" key="1">
    <citation type="submission" date="2016-02" db="EMBL/GenBank/DDBJ databases">
        <title>Draft genome sequence of Microdochium bolleyi, a fungal endophyte of beachgrass.</title>
        <authorList>
            <consortium name="DOE Joint Genome Institute"/>
            <person name="David A.S."/>
            <person name="May G."/>
            <person name="Haridas S."/>
            <person name="Lim J."/>
            <person name="Wang M."/>
            <person name="Labutti K."/>
            <person name="Lipzen A."/>
            <person name="Barry K."/>
            <person name="Grigoriev I.V."/>
        </authorList>
    </citation>
    <scope>NUCLEOTIDE SEQUENCE [LARGE SCALE GENOMIC DNA]</scope>
    <source>
        <strain evidence="8">J235TASD1</strain>
    </source>
</reference>
<dbReference type="Pfam" id="PF03328">
    <property type="entry name" value="HpcH_HpaI"/>
    <property type="match status" value="1"/>
</dbReference>
<dbReference type="PIRSF" id="PIRSF015582">
    <property type="entry name" value="Cit_lyase_B"/>
    <property type="match status" value="1"/>
</dbReference>
<dbReference type="PANTHER" id="PTHR32308:SF0">
    <property type="entry name" value="HPCH_HPAI ALDOLASE_CITRATE LYASE DOMAIN-CONTAINING PROTEIN"/>
    <property type="match status" value="1"/>
</dbReference>
<keyword evidence="7" id="KW-0670">Pyruvate</keyword>
<dbReference type="SUPFAM" id="SSF51621">
    <property type="entry name" value="Phosphoenolpyruvate/pyruvate domain"/>
    <property type="match status" value="1"/>
</dbReference>
<comment type="cofactor">
    <cofactor evidence="1">
        <name>Mg(2+)</name>
        <dbReference type="ChEBI" id="CHEBI:18420"/>
    </cofactor>
</comment>
<dbReference type="InParanoid" id="A0A136JF04"/>
<dbReference type="FunFam" id="3.20.20.60:FF:000023">
    <property type="entry name" value="CitE, Citrate lyase beta subunit"/>
    <property type="match status" value="1"/>
</dbReference>
<keyword evidence="8" id="KW-1185">Reference proteome</keyword>
<feature type="binding site" evidence="4">
    <location>
        <position position="160"/>
    </location>
    <ligand>
        <name>substrate</name>
    </ligand>
</feature>
<organism evidence="7 8">
    <name type="scientific">Microdochium bolleyi</name>
    <dbReference type="NCBI Taxonomy" id="196109"/>
    <lineage>
        <taxon>Eukaryota</taxon>
        <taxon>Fungi</taxon>
        <taxon>Dikarya</taxon>
        <taxon>Ascomycota</taxon>
        <taxon>Pezizomycotina</taxon>
        <taxon>Sordariomycetes</taxon>
        <taxon>Xylariomycetidae</taxon>
        <taxon>Xylariales</taxon>
        <taxon>Microdochiaceae</taxon>
        <taxon>Microdochium</taxon>
    </lineage>
</organism>
<dbReference type="GO" id="GO:0000287">
    <property type="term" value="F:magnesium ion binding"/>
    <property type="evidence" value="ECO:0007669"/>
    <property type="project" value="TreeGrafter"/>
</dbReference>
<dbReference type="Gene3D" id="3.20.20.60">
    <property type="entry name" value="Phosphoenolpyruvate-binding domains"/>
    <property type="match status" value="1"/>
</dbReference>
<dbReference type="InterPro" id="IPR040442">
    <property type="entry name" value="Pyrv_kinase-like_dom_sf"/>
</dbReference>
<dbReference type="Proteomes" id="UP000070501">
    <property type="component" value="Unassembled WGS sequence"/>
</dbReference>
<keyword evidence="7" id="KW-0418">Kinase</keyword>
<protein>
    <submittedName>
        <fullName evidence="7">Pyruvate/Phosphoenolpyruvate kinase-like domain-containing protein</fullName>
    </submittedName>
</protein>
<proteinExistence type="predicted"/>
<evidence type="ECO:0000259" key="6">
    <source>
        <dbReference type="Pfam" id="PF03328"/>
    </source>
</evidence>
<feature type="domain" description="HpcH/HpaI aldolase/citrate lyase" evidence="6">
    <location>
        <begin position="15"/>
        <end position="259"/>
    </location>
</feature>
<dbReference type="EMBL" id="KQ964246">
    <property type="protein sequence ID" value="KXJ95724.1"/>
    <property type="molecule type" value="Genomic_DNA"/>
</dbReference>
<gene>
    <name evidence="7" type="ORF">Micbo1qcDRAFT_230908</name>
</gene>
<dbReference type="AlphaFoldDB" id="A0A136JF04"/>
<evidence type="ECO:0000256" key="5">
    <source>
        <dbReference type="PIRSR" id="PIRSR015582-2"/>
    </source>
</evidence>
<evidence type="ECO:0000256" key="3">
    <source>
        <dbReference type="ARBA" id="ARBA00022842"/>
    </source>
</evidence>
<feature type="binding site" evidence="5">
    <location>
        <position position="160"/>
    </location>
    <ligand>
        <name>Mg(2+)</name>
        <dbReference type="ChEBI" id="CHEBI:18420"/>
    </ligand>
</feature>
<keyword evidence="7" id="KW-0808">Transferase</keyword>
<evidence type="ECO:0000256" key="1">
    <source>
        <dbReference type="ARBA" id="ARBA00001946"/>
    </source>
</evidence>
<evidence type="ECO:0000313" key="8">
    <source>
        <dbReference type="Proteomes" id="UP000070501"/>
    </source>
</evidence>